<evidence type="ECO:0000313" key="2">
    <source>
        <dbReference type="EMBL" id="EDV56133.2"/>
    </source>
</evidence>
<accession>B3NRI1</accession>
<dbReference type="HOGENOM" id="CLU_519999_0_0_1"/>
<reference evidence="2 3" key="2">
    <citation type="journal article" date="2008" name="Bioinformatics">
        <title>Assembly reconciliation.</title>
        <authorList>
            <person name="Zimin A.V."/>
            <person name="Smith D.R."/>
            <person name="Sutton G."/>
            <person name="Yorke J.A."/>
        </authorList>
    </citation>
    <scope>NUCLEOTIDE SEQUENCE [LARGE SCALE GENOMIC DNA]</scope>
    <source>
        <strain evidence="2 3">TSC#14021-0224.01</strain>
    </source>
</reference>
<proteinExistence type="predicted"/>
<organism evidence="2 3">
    <name type="scientific">Drosophila erecta</name>
    <name type="common">Fruit fly</name>
    <dbReference type="NCBI Taxonomy" id="7220"/>
    <lineage>
        <taxon>Eukaryota</taxon>
        <taxon>Metazoa</taxon>
        <taxon>Ecdysozoa</taxon>
        <taxon>Arthropoda</taxon>
        <taxon>Hexapoda</taxon>
        <taxon>Insecta</taxon>
        <taxon>Pterygota</taxon>
        <taxon>Neoptera</taxon>
        <taxon>Endopterygota</taxon>
        <taxon>Diptera</taxon>
        <taxon>Brachycera</taxon>
        <taxon>Muscomorpha</taxon>
        <taxon>Ephydroidea</taxon>
        <taxon>Drosophilidae</taxon>
        <taxon>Drosophila</taxon>
        <taxon>Sophophora</taxon>
    </lineage>
</organism>
<feature type="region of interest" description="Disordered" evidence="1">
    <location>
        <begin position="431"/>
        <end position="452"/>
    </location>
</feature>
<dbReference type="AlphaFoldDB" id="B3NRI1"/>
<protein>
    <recommendedName>
        <fullName evidence="4">Axoneme-associated protein mst101(2)</fullName>
    </recommendedName>
</protein>
<feature type="region of interest" description="Disordered" evidence="1">
    <location>
        <begin position="305"/>
        <end position="324"/>
    </location>
</feature>
<dbReference type="EMBL" id="CH954179">
    <property type="protein sequence ID" value="EDV56133.2"/>
    <property type="molecule type" value="Genomic_DNA"/>
</dbReference>
<sequence>MVFMGRHLSRSLVYQLKQSSLSRFFLRSPTNLSVYLGQPRFLGHKSHAYDDLSSKIRMKTNCMSHERNMVMKGDQSGPKKSYCHRRIYRPFQLKIRALKICLNQQRSFCKEAEEDGCYCKKLEDESCALKPLPKAEPKKCSRISRKRKHLLEQKKKAEEAKAPPQSQCEANLDEAVDELKYSCMLASEKKDCERRQYKALCEELRKSKQQGDPKSVDSLVKCMLSGIKKACVVHAEKIVYQQKFAEQIAAEEAERKERDKKVGKPLDCTKPNEEDDTIGAKNKAEKKKAKEKAELKRLLKEIKAKCKKQREEAERKKKEEEELNKKCKEAAAKKKCEELEAKKKCEEAAAKKKCEEAAAKKKCEEAAAKKKCEEAAAKKKCEEEAAKKKKCGANDATVKKCEADKKKKSEEAEKKKKSEEAALQKKCAEAKKNKACEAEKKKKSEESERKKDCHLAEFKKRCNELKKKIEEARCEEKNVK</sequence>
<feature type="compositionally biased region" description="Basic and acidic residues" evidence="1">
    <location>
        <begin position="252"/>
        <end position="264"/>
    </location>
</feature>
<evidence type="ECO:0000256" key="1">
    <source>
        <dbReference type="SAM" id="MobiDB-lite"/>
    </source>
</evidence>
<feature type="region of interest" description="Disordered" evidence="1">
    <location>
        <begin position="252"/>
        <end position="291"/>
    </location>
</feature>
<name>B3NRI1_DROER</name>
<dbReference type="eggNOG" id="ENOG502S1ZX">
    <property type="taxonomic scope" value="Eukaryota"/>
</dbReference>
<evidence type="ECO:0000313" key="3">
    <source>
        <dbReference type="Proteomes" id="UP000008711"/>
    </source>
</evidence>
<gene>
    <name evidence="2" type="primary">Dere\GG22474</name>
    <name evidence="2" type="synonym">dere_GLEANR_7202</name>
    <name evidence="2" type="synonym">GG22474</name>
    <name evidence="2" type="ORF">Dere_GG22474</name>
</gene>
<dbReference type="OrthoDB" id="7872186at2759"/>
<evidence type="ECO:0008006" key="4">
    <source>
        <dbReference type="Google" id="ProtNLM"/>
    </source>
</evidence>
<reference evidence="2 3" key="1">
    <citation type="journal article" date="2007" name="Nature">
        <title>Evolution of genes and genomes on the Drosophila phylogeny.</title>
        <authorList>
            <consortium name="Drosophila 12 Genomes Consortium"/>
            <person name="Clark A.G."/>
            <person name="Eisen M.B."/>
            <person name="Smith D.R."/>
            <person name="Bergman C.M."/>
            <person name="Oliver B."/>
            <person name="Markow T.A."/>
            <person name="Kaufman T.C."/>
            <person name="Kellis M."/>
            <person name="Gelbart W."/>
            <person name="Iyer V.N."/>
            <person name="Pollard D.A."/>
            <person name="Sackton T.B."/>
            <person name="Larracuente A.M."/>
            <person name="Singh N.D."/>
            <person name="Abad J.P."/>
            <person name="Abt D.N."/>
            <person name="Adryan B."/>
            <person name="Aguade M."/>
            <person name="Akashi H."/>
            <person name="Anderson W.W."/>
            <person name="Aquadro C.F."/>
            <person name="Ardell D.H."/>
            <person name="Arguello R."/>
            <person name="Artieri C.G."/>
            <person name="Barbash D.A."/>
            <person name="Barker D."/>
            <person name="Barsanti P."/>
            <person name="Batterham P."/>
            <person name="Batzoglou S."/>
            <person name="Begun D."/>
            <person name="Bhutkar A."/>
            <person name="Blanco E."/>
            <person name="Bosak S.A."/>
            <person name="Bradley R.K."/>
            <person name="Brand A.D."/>
            <person name="Brent M.R."/>
            <person name="Brooks A.N."/>
            <person name="Brown R.H."/>
            <person name="Butlin R.K."/>
            <person name="Caggese C."/>
            <person name="Calvi B.R."/>
            <person name="Bernardo de Carvalho A."/>
            <person name="Caspi A."/>
            <person name="Castrezana S."/>
            <person name="Celniker S.E."/>
            <person name="Chang J.L."/>
            <person name="Chapple C."/>
            <person name="Chatterji S."/>
            <person name="Chinwalla A."/>
            <person name="Civetta A."/>
            <person name="Clifton S.W."/>
            <person name="Comeron J.M."/>
            <person name="Costello J.C."/>
            <person name="Coyne J.A."/>
            <person name="Daub J."/>
            <person name="David R.G."/>
            <person name="Delcher A.L."/>
            <person name="Delehaunty K."/>
            <person name="Do C.B."/>
            <person name="Ebling H."/>
            <person name="Edwards K."/>
            <person name="Eickbush T."/>
            <person name="Evans J.D."/>
            <person name="Filipski A."/>
            <person name="Findeiss S."/>
            <person name="Freyhult E."/>
            <person name="Fulton L."/>
            <person name="Fulton R."/>
            <person name="Garcia A.C."/>
            <person name="Gardiner A."/>
            <person name="Garfield D.A."/>
            <person name="Garvin B.E."/>
            <person name="Gibson G."/>
            <person name="Gilbert D."/>
            <person name="Gnerre S."/>
            <person name="Godfrey J."/>
            <person name="Good R."/>
            <person name="Gotea V."/>
            <person name="Gravely B."/>
            <person name="Greenberg A.J."/>
            <person name="Griffiths-Jones S."/>
            <person name="Gross S."/>
            <person name="Guigo R."/>
            <person name="Gustafson E.A."/>
            <person name="Haerty W."/>
            <person name="Hahn M.W."/>
            <person name="Halligan D.L."/>
            <person name="Halpern A.L."/>
            <person name="Halter G.M."/>
            <person name="Han M.V."/>
            <person name="Heger A."/>
            <person name="Hillier L."/>
            <person name="Hinrichs A.S."/>
            <person name="Holmes I."/>
            <person name="Hoskins R.A."/>
            <person name="Hubisz M.J."/>
            <person name="Hultmark D."/>
            <person name="Huntley M.A."/>
            <person name="Jaffe D.B."/>
            <person name="Jagadeeshan S."/>
            <person name="Jeck W.R."/>
            <person name="Johnson J."/>
            <person name="Jones C.D."/>
            <person name="Jordan W.C."/>
            <person name="Karpen G.H."/>
            <person name="Kataoka E."/>
            <person name="Keightley P.D."/>
            <person name="Kheradpour P."/>
            <person name="Kirkness E.F."/>
            <person name="Koerich L.B."/>
            <person name="Kristiansen K."/>
            <person name="Kudrna D."/>
            <person name="Kulathinal R.J."/>
            <person name="Kumar S."/>
            <person name="Kwok R."/>
            <person name="Lander E."/>
            <person name="Langley C.H."/>
            <person name="Lapoint R."/>
            <person name="Lazzaro B.P."/>
            <person name="Lee S.J."/>
            <person name="Levesque L."/>
            <person name="Li R."/>
            <person name="Lin C.F."/>
            <person name="Lin M.F."/>
            <person name="Lindblad-Toh K."/>
            <person name="Llopart A."/>
            <person name="Long M."/>
            <person name="Low L."/>
            <person name="Lozovsky E."/>
            <person name="Lu J."/>
            <person name="Luo M."/>
            <person name="Machado C.A."/>
            <person name="Makalowski W."/>
            <person name="Marzo M."/>
            <person name="Matsuda M."/>
            <person name="Matzkin L."/>
            <person name="McAllister B."/>
            <person name="McBride C.S."/>
            <person name="McKernan B."/>
            <person name="McKernan K."/>
            <person name="Mendez-Lago M."/>
            <person name="Minx P."/>
            <person name="Mollenhauer M.U."/>
            <person name="Montooth K."/>
            <person name="Mount S.M."/>
            <person name="Mu X."/>
            <person name="Myers E."/>
            <person name="Negre B."/>
            <person name="Newfeld S."/>
            <person name="Nielsen R."/>
            <person name="Noor M.A."/>
            <person name="O'Grady P."/>
            <person name="Pachter L."/>
            <person name="Papaceit M."/>
            <person name="Parisi M.J."/>
            <person name="Parisi M."/>
            <person name="Parts L."/>
            <person name="Pedersen J.S."/>
            <person name="Pesole G."/>
            <person name="Phillippy A.M."/>
            <person name="Ponting C.P."/>
            <person name="Pop M."/>
            <person name="Porcelli D."/>
            <person name="Powell J.R."/>
            <person name="Prohaska S."/>
            <person name="Pruitt K."/>
            <person name="Puig M."/>
            <person name="Quesneville H."/>
            <person name="Ram K.R."/>
            <person name="Rand D."/>
            <person name="Rasmussen M.D."/>
            <person name="Reed L.K."/>
            <person name="Reenan R."/>
            <person name="Reily A."/>
            <person name="Remington K.A."/>
            <person name="Rieger T.T."/>
            <person name="Ritchie M.G."/>
            <person name="Robin C."/>
            <person name="Rogers Y.H."/>
            <person name="Rohde C."/>
            <person name="Rozas J."/>
            <person name="Rubenfield M.J."/>
            <person name="Ruiz A."/>
            <person name="Russo S."/>
            <person name="Salzberg S.L."/>
            <person name="Sanchez-Gracia A."/>
            <person name="Saranga D.J."/>
            <person name="Sato H."/>
            <person name="Schaeffer S.W."/>
            <person name="Schatz M.C."/>
            <person name="Schlenke T."/>
            <person name="Schwartz R."/>
            <person name="Segarra C."/>
            <person name="Singh R.S."/>
            <person name="Sirot L."/>
            <person name="Sirota M."/>
            <person name="Sisneros N.B."/>
            <person name="Smith C.D."/>
            <person name="Smith T.F."/>
            <person name="Spieth J."/>
            <person name="Stage D.E."/>
            <person name="Stark A."/>
            <person name="Stephan W."/>
            <person name="Strausberg R.L."/>
            <person name="Strempel S."/>
            <person name="Sturgill D."/>
            <person name="Sutton G."/>
            <person name="Sutton G.G."/>
            <person name="Tao W."/>
            <person name="Teichmann S."/>
            <person name="Tobari Y.N."/>
            <person name="Tomimura Y."/>
            <person name="Tsolas J.M."/>
            <person name="Valente V.L."/>
            <person name="Venter E."/>
            <person name="Venter J.C."/>
            <person name="Vicario S."/>
            <person name="Vieira F.G."/>
            <person name="Vilella A.J."/>
            <person name="Villasante A."/>
            <person name="Walenz B."/>
            <person name="Wang J."/>
            <person name="Wasserman M."/>
            <person name="Watts T."/>
            <person name="Wilson D."/>
            <person name="Wilson R.K."/>
            <person name="Wing R.A."/>
            <person name="Wolfner M.F."/>
            <person name="Wong A."/>
            <person name="Wong G.K."/>
            <person name="Wu C.I."/>
            <person name="Wu G."/>
            <person name="Yamamoto D."/>
            <person name="Yang H.P."/>
            <person name="Yang S.P."/>
            <person name="Yorke J.A."/>
            <person name="Yoshida K."/>
            <person name="Zdobnov E."/>
            <person name="Zhang P."/>
            <person name="Zhang Y."/>
            <person name="Zimin A.V."/>
            <person name="Baldwin J."/>
            <person name="Abdouelleil A."/>
            <person name="Abdulkadir J."/>
            <person name="Abebe A."/>
            <person name="Abera B."/>
            <person name="Abreu J."/>
            <person name="Acer S.C."/>
            <person name="Aftuck L."/>
            <person name="Alexander A."/>
            <person name="An P."/>
            <person name="Anderson E."/>
            <person name="Anderson S."/>
            <person name="Arachi H."/>
            <person name="Azer M."/>
            <person name="Bachantsang P."/>
            <person name="Barry A."/>
            <person name="Bayul T."/>
            <person name="Berlin A."/>
            <person name="Bessette D."/>
            <person name="Bloom T."/>
            <person name="Blye J."/>
            <person name="Boguslavskiy L."/>
            <person name="Bonnet C."/>
            <person name="Boukhgalter B."/>
            <person name="Bourzgui I."/>
            <person name="Brown A."/>
            <person name="Cahill P."/>
            <person name="Channer S."/>
            <person name="Cheshatsang Y."/>
            <person name="Chuda L."/>
            <person name="Citroen M."/>
            <person name="Collymore A."/>
            <person name="Cooke P."/>
            <person name="Costello M."/>
            <person name="D'Aco K."/>
            <person name="Daza R."/>
            <person name="De Haan G."/>
            <person name="DeGray S."/>
            <person name="DeMaso C."/>
            <person name="Dhargay N."/>
            <person name="Dooley K."/>
            <person name="Dooley E."/>
            <person name="Doricent M."/>
            <person name="Dorje P."/>
            <person name="Dorjee K."/>
            <person name="Dupes A."/>
            <person name="Elong R."/>
            <person name="Falk J."/>
            <person name="Farina A."/>
            <person name="Faro S."/>
            <person name="Ferguson D."/>
            <person name="Fisher S."/>
            <person name="Foley C.D."/>
            <person name="Franke A."/>
            <person name="Friedrich D."/>
            <person name="Gadbois L."/>
            <person name="Gearin G."/>
            <person name="Gearin C.R."/>
            <person name="Giannoukos G."/>
            <person name="Goode T."/>
            <person name="Graham J."/>
            <person name="Grandbois E."/>
            <person name="Grewal S."/>
            <person name="Gyaltsen K."/>
            <person name="Hafez N."/>
            <person name="Hagos B."/>
            <person name="Hall J."/>
            <person name="Henson C."/>
            <person name="Hollinger A."/>
            <person name="Honan T."/>
            <person name="Huard M.D."/>
            <person name="Hughes L."/>
            <person name="Hurhula B."/>
            <person name="Husby M.E."/>
            <person name="Kamat A."/>
            <person name="Kanga B."/>
            <person name="Kashin S."/>
            <person name="Khazanovich D."/>
            <person name="Kisner P."/>
            <person name="Lance K."/>
            <person name="Lara M."/>
            <person name="Lee W."/>
            <person name="Lennon N."/>
            <person name="Letendre F."/>
            <person name="LeVine R."/>
            <person name="Lipovsky A."/>
            <person name="Liu X."/>
            <person name="Liu J."/>
            <person name="Liu S."/>
            <person name="Lokyitsang T."/>
            <person name="Lokyitsang Y."/>
            <person name="Lubonja R."/>
            <person name="Lui A."/>
            <person name="MacDonald P."/>
            <person name="Magnisalis V."/>
            <person name="Maru K."/>
            <person name="Matthews C."/>
            <person name="McCusker W."/>
            <person name="McDonough S."/>
            <person name="Mehta T."/>
            <person name="Meldrim J."/>
            <person name="Meneus L."/>
            <person name="Mihai O."/>
            <person name="Mihalev A."/>
            <person name="Mihova T."/>
            <person name="Mittelman R."/>
            <person name="Mlenga V."/>
            <person name="Montmayeur A."/>
            <person name="Mulrain L."/>
            <person name="Navidi A."/>
            <person name="Naylor J."/>
            <person name="Negash T."/>
            <person name="Nguyen T."/>
            <person name="Nguyen N."/>
            <person name="Nicol R."/>
            <person name="Norbu C."/>
            <person name="Norbu N."/>
            <person name="Novod N."/>
            <person name="O'Neill B."/>
            <person name="Osman S."/>
            <person name="Markiewicz E."/>
            <person name="Oyono O.L."/>
            <person name="Patti C."/>
            <person name="Phunkhang P."/>
            <person name="Pierre F."/>
            <person name="Priest M."/>
            <person name="Raghuraman S."/>
            <person name="Rege F."/>
            <person name="Reyes R."/>
            <person name="Rise C."/>
            <person name="Rogov P."/>
            <person name="Ross K."/>
            <person name="Ryan E."/>
            <person name="Settipalli S."/>
            <person name="Shea T."/>
            <person name="Sherpa N."/>
            <person name="Shi L."/>
            <person name="Shih D."/>
            <person name="Sparrow T."/>
            <person name="Spaulding J."/>
            <person name="Stalker J."/>
            <person name="Stange-Thomann N."/>
            <person name="Stavropoulos S."/>
            <person name="Stone C."/>
            <person name="Strader C."/>
            <person name="Tesfaye S."/>
            <person name="Thomson T."/>
            <person name="Thoulutsang Y."/>
            <person name="Thoulutsang D."/>
            <person name="Topham K."/>
            <person name="Topping I."/>
            <person name="Tsamla T."/>
            <person name="Vassiliev H."/>
            <person name="Vo A."/>
            <person name="Wangchuk T."/>
            <person name="Wangdi T."/>
            <person name="Weiand M."/>
            <person name="Wilkinson J."/>
            <person name="Wilson A."/>
            <person name="Yadav S."/>
            <person name="Young G."/>
            <person name="Yu Q."/>
            <person name="Zembek L."/>
            <person name="Zhong D."/>
            <person name="Zimmer A."/>
            <person name="Zwirko Z."/>
            <person name="Jaffe D.B."/>
            <person name="Alvarez P."/>
            <person name="Brockman W."/>
            <person name="Butler J."/>
            <person name="Chin C."/>
            <person name="Gnerre S."/>
            <person name="Grabherr M."/>
            <person name="Kleber M."/>
            <person name="Mauceli E."/>
            <person name="MacCallum I."/>
        </authorList>
    </citation>
    <scope>NUCLEOTIDE SEQUENCE [LARGE SCALE GENOMIC DNA]</scope>
    <source>
        <strain evidence="2 3">TSC#14021-0224.01</strain>
    </source>
</reference>
<keyword evidence="3" id="KW-1185">Reference proteome</keyword>
<dbReference type="Proteomes" id="UP000008711">
    <property type="component" value="Unassembled WGS sequence"/>
</dbReference>